<keyword evidence="2" id="KW-1185">Reference proteome</keyword>
<evidence type="ECO:0000313" key="2">
    <source>
        <dbReference type="Proteomes" id="UP001057452"/>
    </source>
</evidence>
<protein>
    <submittedName>
        <fullName evidence="1">Uncharacterized protein</fullName>
    </submittedName>
</protein>
<comment type="caution">
    <text evidence="1">The sequence shown here is derived from an EMBL/GenBank/DDBJ whole genome shotgun (WGS) entry which is preliminary data.</text>
</comment>
<organism evidence="1 2">
    <name type="scientific">Chaenocephalus aceratus</name>
    <name type="common">Blackfin icefish</name>
    <name type="synonym">Chaenichthys aceratus</name>
    <dbReference type="NCBI Taxonomy" id="36190"/>
    <lineage>
        <taxon>Eukaryota</taxon>
        <taxon>Metazoa</taxon>
        <taxon>Chordata</taxon>
        <taxon>Craniata</taxon>
        <taxon>Vertebrata</taxon>
        <taxon>Euteleostomi</taxon>
        <taxon>Actinopterygii</taxon>
        <taxon>Neopterygii</taxon>
        <taxon>Teleostei</taxon>
        <taxon>Neoteleostei</taxon>
        <taxon>Acanthomorphata</taxon>
        <taxon>Eupercaria</taxon>
        <taxon>Perciformes</taxon>
        <taxon>Notothenioidei</taxon>
        <taxon>Channichthyidae</taxon>
        <taxon>Chaenocephalus</taxon>
    </lineage>
</organism>
<reference evidence="1" key="1">
    <citation type="submission" date="2022-05" db="EMBL/GenBank/DDBJ databases">
        <title>Chromosome-level genome of Chaenocephalus aceratus.</title>
        <authorList>
            <person name="Park H."/>
        </authorList>
    </citation>
    <scope>NUCLEOTIDE SEQUENCE</scope>
    <source>
        <strain evidence="1">KU_202001</strain>
    </source>
</reference>
<proteinExistence type="predicted"/>
<dbReference type="Proteomes" id="UP001057452">
    <property type="component" value="Chromosome 22"/>
</dbReference>
<name>A0ACB9WGI2_CHAAC</name>
<dbReference type="EMBL" id="CM043806">
    <property type="protein sequence ID" value="KAI4812328.1"/>
    <property type="molecule type" value="Genomic_DNA"/>
</dbReference>
<sequence>MRSWKNHVRGELQQRDQTEKLPFIGVFTSLSQMEERFEFRKTCLDDVQSKSLDRGGREVGKDTRHLQLQLRESEHLAEKLSQTVSDLTTVLYLKEAELQYWQSRVSHFRQEALSLAKGSNTMKATLSEFEYTVECQSKELAALRTEQKGINQALEQACREKEELLQRWMEEKREEAGRLNKYNAAQERWQRLAKQLKKHLHNARAKEFVPIFAHEVLPEKEKRSREACTSTGITLTQVKSALPEALNLERFPKWKSQQKSREYPFSSHDNMNALKDNISVFSNGIGLRKSLNDPRQQRSHFCLSHDGAYSSSEKTEGNKSVQQTDFTVKQAVNVPSSTRRFPHNHKQRAAEAALEDVMWFGRHDLNVSEVLSASAGS</sequence>
<gene>
    <name evidence="1" type="ORF">KUCAC02_023726</name>
</gene>
<evidence type="ECO:0000313" key="1">
    <source>
        <dbReference type="EMBL" id="KAI4812328.1"/>
    </source>
</evidence>
<accession>A0ACB9WGI2</accession>